<dbReference type="RefSeq" id="WP_184039117.1">
    <property type="nucleotide sequence ID" value="NZ_JACHHY010000013.1"/>
</dbReference>
<evidence type="ECO:0000256" key="6">
    <source>
        <dbReference type="ARBA" id="ARBA00022692"/>
    </source>
</evidence>
<keyword evidence="10" id="KW-0408">Iron</keyword>
<feature type="domain" description="Cytochrome b561 bacterial/Ni-hydrogenase" evidence="14">
    <location>
        <begin position="6"/>
        <end position="176"/>
    </location>
</feature>
<dbReference type="GO" id="GO:0009055">
    <property type="term" value="F:electron transfer activity"/>
    <property type="evidence" value="ECO:0007669"/>
    <property type="project" value="InterPro"/>
</dbReference>
<dbReference type="InterPro" id="IPR011577">
    <property type="entry name" value="Cyt_b561_bac/Ni-Hgenase"/>
</dbReference>
<dbReference type="AlphaFoldDB" id="A0A840MKQ8"/>
<dbReference type="Pfam" id="PF01292">
    <property type="entry name" value="Ni_hydr_CYTB"/>
    <property type="match status" value="1"/>
</dbReference>
<keyword evidence="6 13" id="KW-0812">Transmembrane</keyword>
<protein>
    <submittedName>
        <fullName evidence="15">Cytochrome b561</fullName>
    </submittedName>
</protein>
<dbReference type="InterPro" id="IPR052168">
    <property type="entry name" value="Cytochrome_b561_oxidase"/>
</dbReference>
<comment type="similarity">
    <text evidence="12">Belongs to the cytochrome b561 family.</text>
</comment>
<evidence type="ECO:0000256" key="2">
    <source>
        <dbReference type="ARBA" id="ARBA00004651"/>
    </source>
</evidence>
<reference evidence="15 16" key="1">
    <citation type="submission" date="2020-08" db="EMBL/GenBank/DDBJ databases">
        <title>Genomic Encyclopedia of Type Strains, Phase IV (KMG-IV): sequencing the most valuable type-strain genomes for metagenomic binning, comparative biology and taxonomic classification.</title>
        <authorList>
            <person name="Goeker M."/>
        </authorList>
    </citation>
    <scope>NUCLEOTIDE SEQUENCE [LARGE SCALE GENOMIC DNA]</scope>
    <source>
        <strain evidence="15 16">DSM 27165</strain>
    </source>
</reference>
<dbReference type="GO" id="GO:0020037">
    <property type="term" value="F:heme binding"/>
    <property type="evidence" value="ECO:0007669"/>
    <property type="project" value="TreeGrafter"/>
</dbReference>
<keyword evidence="4" id="KW-1003">Cell membrane</keyword>
<evidence type="ECO:0000256" key="8">
    <source>
        <dbReference type="ARBA" id="ARBA00022982"/>
    </source>
</evidence>
<proteinExistence type="inferred from homology"/>
<comment type="cofactor">
    <cofactor evidence="1">
        <name>heme b</name>
        <dbReference type="ChEBI" id="CHEBI:60344"/>
    </cofactor>
</comment>
<dbReference type="InterPro" id="IPR016174">
    <property type="entry name" value="Di-haem_cyt_TM"/>
</dbReference>
<dbReference type="GO" id="GO:0022904">
    <property type="term" value="P:respiratory electron transport chain"/>
    <property type="evidence" value="ECO:0007669"/>
    <property type="project" value="InterPro"/>
</dbReference>
<evidence type="ECO:0000313" key="15">
    <source>
        <dbReference type="EMBL" id="MBB5019000.1"/>
    </source>
</evidence>
<feature type="transmembrane region" description="Helical" evidence="13">
    <location>
        <begin position="12"/>
        <end position="29"/>
    </location>
</feature>
<keyword evidence="3" id="KW-0813">Transport</keyword>
<evidence type="ECO:0000256" key="11">
    <source>
        <dbReference type="ARBA" id="ARBA00023136"/>
    </source>
</evidence>
<evidence type="ECO:0000313" key="16">
    <source>
        <dbReference type="Proteomes" id="UP000575898"/>
    </source>
</evidence>
<keyword evidence="9 13" id="KW-1133">Transmembrane helix</keyword>
<dbReference type="SUPFAM" id="SSF81342">
    <property type="entry name" value="Transmembrane di-heme cytochromes"/>
    <property type="match status" value="1"/>
</dbReference>
<dbReference type="GO" id="GO:0046872">
    <property type="term" value="F:metal ion binding"/>
    <property type="evidence" value="ECO:0007669"/>
    <property type="project" value="UniProtKB-KW"/>
</dbReference>
<comment type="caution">
    <text evidence="15">The sequence shown here is derived from an EMBL/GenBank/DDBJ whole genome shotgun (WGS) entry which is preliminary data.</text>
</comment>
<accession>A0A840MKQ8</accession>
<keyword evidence="8" id="KW-0249">Electron transport</keyword>
<sequence>MKTPDRYDGLQVSLHWLIAIMIIGAWVVGNVIESMSLSPAKLQLISYHKWAGMTIFGLAIIRLAYRLVKGAPALPAHMPAWQRMAANGAHHLLYLLMLAIPLSGWLMSSAKGFPVVYLGLFTMPELVGKDAELGELFEETHEWLNNGLALILLAHVGAALKHHYIDRDDILTRMVPWLRNKA</sequence>
<keyword evidence="7" id="KW-0479">Metal-binding</keyword>
<keyword evidence="16" id="KW-1185">Reference proteome</keyword>
<feature type="transmembrane region" description="Helical" evidence="13">
    <location>
        <begin position="89"/>
        <end position="108"/>
    </location>
</feature>
<dbReference type="PANTHER" id="PTHR30529:SF1">
    <property type="entry name" value="CYTOCHROME B561 HOMOLOG 2"/>
    <property type="match status" value="1"/>
</dbReference>
<evidence type="ECO:0000256" key="12">
    <source>
        <dbReference type="ARBA" id="ARBA00037975"/>
    </source>
</evidence>
<dbReference type="EMBL" id="JACHHY010000013">
    <property type="protein sequence ID" value="MBB5019000.1"/>
    <property type="molecule type" value="Genomic_DNA"/>
</dbReference>
<evidence type="ECO:0000256" key="1">
    <source>
        <dbReference type="ARBA" id="ARBA00001970"/>
    </source>
</evidence>
<dbReference type="GO" id="GO:0005886">
    <property type="term" value="C:plasma membrane"/>
    <property type="evidence" value="ECO:0007669"/>
    <property type="project" value="UniProtKB-SubCell"/>
</dbReference>
<gene>
    <name evidence="15" type="ORF">HNQ59_002298</name>
</gene>
<comment type="subcellular location">
    <subcellularLocation>
        <location evidence="2">Cell membrane</location>
        <topology evidence="2">Multi-pass membrane protein</topology>
    </subcellularLocation>
</comment>
<dbReference type="Proteomes" id="UP000575898">
    <property type="component" value="Unassembled WGS sequence"/>
</dbReference>
<evidence type="ECO:0000259" key="14">
    <source>
        <dbReference type="Pfam" id="PF01292"/>
    </source>
</evidence>
<feature type="transmembrane region" description="Helical" evidence="13">
    <location>
        <begin position="49"/>
        <end position="68"/>
    </location>
</feature>
<evidence type="ECO:0000256" key="13">
    <source>
        <dbReference type="SAM" id="Phobius"/>
    </source>
</evidence>
<feature type="transmembrane region" description="Helical" evidence="13">
    <location>
        <begin position="143"/>
        <end position="160"/>
    </location>
</feature>
<name>A0A840MKQ8_9PROT</name>
<evidence type="ECO:0000256" key="10">
    <source>
        <dbReference type="ARBA" id="ARBA00023004"/>
    </source>
</evidence>
<evidence type="ECO:0000256" key="7">
    <source>
        <dbReference type="ARBA" id="ARBA00022723"/>
    </source>
</evidence>
<dbReference type="PANTHER" id="PTHR30529">
    <property type="entry name" value="CYTOCHROME B561"/>
    <property type="match status" value="1"/>
</dbReference>
<organism evidence="15 16">
    <name type="scientific">Chitinivorax tropicus</name>
    <dbReference type="NCBI Taxonomy" id="714531"/>
    <lineage>
        <taxon>Bacteria</taxon>
        <taxon>Pseudomonadati</taxon>
        <taxon>Pseudomonadota</taxon>
        <taxon>Betaproteobacteria</taxon>
        <taxon>Chitinivorax</taxon>
    </lineage>
</organism>
<keyword evidence="5" id="KW-0349">Heme</keyword>
<keyword evidence="11 13" id="KW-0472">Membrane</keyword>
<evidence type="ECO:0000256" key="4">
    <source>
        <dbReference type="ARBA" id="ARBA00022475"/>
    </source>
</evidence>
<evidence type="ECO:0000256" key="9">
    <source>
        <dbReference type="ARBA" id="ARBA00022989"/>
    </source>
</evidence>
<dbReference type="Gene3D" id="1.20.950.20">
    <property type="entry name" value="Transmembrane di-heme cytochromes, Chain C"/>
    <property type="match status" value="1"/>
</dbReference>
<evidence type="ECO:0000256" key="5">
    <source>
        <dbReference type="ARBA" id="ARBA00022617"/>
    </source>
</evidence>
<evidence type="ECO:0000256" key="3">
    <source>
        <dbReference type="ARBA" id="ARBA00022448"/>
    </source>
</evidence>